<evidence type="ECO:0000313" key="2">
    <source>
        <dbReference type="EMBL" id="KAB8182484.1"/>
    </source>
</evidence>
<feature type="domain" description="AB hydrolase-1" evidence="1">
    <location>
        <begin position="22"/>
        <end position="258"/>
    </location>
</feature>
<keyword evidence="3" id="KW-1185">Reference proteome</keyword>
<dbReference type="AlphaFoldDB" id="A0A5N6BPK2"/>
<evidence type="ECO:0000259" key="1">
    <source>
        <dbReference type="Pfam" id="PF00561"/>
    </source>
</evidence>
<dbReference type="Gene3D" id="3.40.50.1820">
    <property type="entry name" value="alpha/beta hydrolase"/>
    <property type="match status" value="1"/>
</dbReference>
<protein>
    <submittedName>
        <fullName evidence="2">Alpha/beta fold hydrolase</fullName>
    </submittedName>
</protein>
<dbReference type="InterPro" id="IPR000073">
    <property type="entry name" value="AB_hydrolase_1"/>
</dbReference>
<dbReference type="InterPro" id="IPR029058">
    <property type="entry name" value="AB_hydrolase_fold"/>
</dbReference>
<dbReference type="PANTHER" id="PTHR43433">
    <property type="entry name" value="HYDROLASE, ALPHA/BETA FOLD FAMILY PROTEIN"/>
    <property type="match status" value="1"/>
</dbReference>
<dbReference type="PRINTS" id="PR00111">
    <property type="entry name" value="ABHYDROLASE"/>
</dbReference>
<dbReference type="InterPro" id="IPR050471">
    <property type="entry name" value="AB_hydrolase"/>
</dbReference>
<name>A0A5N6BPK2_9ACTN</name>
<dbReference type="EMBL" id="VDMA02000013">
    <property type="protein sequence ID" value="KAB8182484.1"/>
    <property type="molecule type" value="Genomic_DNA"/>
</dbReference>
<accession>A0A5N6BPK2</accession>
<dbReference type="Proteomes" id="UP000313066">
    <property type="component" value="Unassembled WGS sequence"/>
</dbReference>
<proteinExistence type="predicted"/>
<gene>
    <name evidence="2" type="ORF">FH610_023965</name>
</gene>
<evidence type="ECO:0000313" key="3">
    <source>
        <dbReference type="Proteomes" id="UP000313066"/>
    </source>
</evidence>
<dbReference type="GO" id="GO:0004806">
    <property type="term" value="F:triacylglycerol lipase activity"/>
    <property type="evidence" value="ECO:0007669"/>
    <property type="project" value="TreeGrafter"/>
</dbReference>
<dbReference type="SUPFAM" id="SSF53474">
    <property type="entry name" value="alpha/beta-Hydrolases"/>
    <property type="match status" value="1"/>
</dbReference>
<dbReference type="RefSeq" id="WP_139576897.1">
    <property type="nucleotide sequence ID" value="NZ_VDMA02000013.1"/>
</dbReference>
<comment type="caution">
    <text evidence="2">The sequence shown here is derived from an EMBL/GenBank/DDBJ whole genome shotgun (WGS) entry which is preliminary data.</text>
</comment>
<sequence>MRATANGIEICYEVFGEPGGRPVLLIMGLGAQMIGWPEGLIELLVESGHRVVRFDNRDAGLSTHFTPADGLAPAPSYTLDDMADDTAGLMDVLGWENAHVVGASMGGMIAQALAIRHPARVRTLTSIMSTPGPRVGRATEAAMTVLMAPPTQDRDEAIARAVATARVVGSPGYEMDVERVTRVAAEAYDRAFDPAGTARQFTAIRISGDRTEGLRGLSVPALVIHGEDDPLITLEGGTATADAIPGAKLLTFPGMGHDLPRPLWPVIAEAVTELTERG</sequence>
<dbReference type="Pfam" id="PF00561">
    <property type="entry name" value="Abhydrolase_1"/>
    <property type="match status" value="1"/>
</dbReference>
<organism evidence="2 3">
    <name type="scientific">Microbispora catharanthi</name>
    <dbReference type="NCBI Taxonomy" id="1712871"/>
    <lineage>
        <taxon>Bacteria</taxon>
        <taxon>Bacillati</taxon>
        <taxon>Actinomycetota</taxon>
        <taxon>Actinomycetes</taxon>
        <taxon>Streptosporangiales</taxon>
        <taxon>Streptosporangiaceae</taxon>
        <taxon>Microbispora</taxon>
    </lineage>
</organism>
<keyword evidence="2" id="KW-0378">Hydrolase</keyword>
<dbReference type="PANTHER" id="PTHR43433:SF5">
    <property type="entry name" value="AB HYDROLASE-1 DOMAIN-CONTAINING PROTEIN"/>
    <property type="match status" value="1"/>
</dbReference>
<reference evidence="2 3" key="1">
    <citation type="submission" date="2019-10" db="EMBL/GenBank/DDBJ databases">
        <title>Nonomuraea sp. nov., isolated from Phyllanthus amarus.</title>
        <authorList>
            <person name="Klykleung N."/>
            <person name="Tanasupawat S."/>
        </authorList>
    </citation>
    <scope>NUCLEOTIDE SEQUENCE [LARGE SCALE GENOMIC DNA]</scope>
    <source>
        <strain evidence="2 3">CR1-09</strain>
    </source>
</reference>
<dbReference type="GO" id="GO:0046503">
    <property type="term" value="P:glycerolipid catabolic process"/>
    <property type="evidence" value="ECO:0007669"/>
    <property type="project" value="TreeGrafter"/>
</dbReference>